<dbReference type="PANTHER" id="PTHR48094:SF11">
    <property type="entry name" value="GLUTATHIONE-INDEPENDENT GLYOXALASE HSP31-RELATED"/>
    <property type="match status" value="1"/>
</dbReference>
<dbReference type="RefSeq" id="WP_264327970.1">
    <property type="nucleotide sequence ID" value="NZ_JADEXQ010000158.1"/>
</dbReference>
<keyword evidence="2" id="KW-0456">Lyase</keyword>
<dbReference type="InterPro" id="IPR050325">
    <property type="entry name" value="Prot/Nucl_acid_deglycase"/>
</dbReference>
<proteinExistence type="inferred from homology"/>
<dbReference type="Pfam" id="PF01965">
    <property type="entry name" value="DJ-1_PfpI"/>
    <property type="match status" value="1"/>
</dbReference>
<dbReference type="GO" id="GO:0019243">
    <property type="term" value="P:methylglyoxal catabolic process to D-lactate via S-lactoyl-glutathione"/>
    <property type="evidence" value="ECO:0007669"/>
    <property type="project" value="TreeGrafter"/>
</dbReference>
<dbReference type="EMBL" id="JADEXQ010000158">
    <property type="protein sequence ID" value="MBE9033161.1"/>
    <property type="molecule type" value="Genomic_DNA"/>
</dbReference>
<comment type="caution">
    <text evidence="5">The sequence shown here is derived from an EMBL/GenBank/DDBJ whole genome shotgun (WGS) entry which is preliminary data.</text>
</comment>
<organism evidence="5 6">
    <name type="scientific">Romeriopsis navalis LEGE 11480</name>
    <dbReference type="NCBI Taxonomy" id="2777977"/>
    <lineage>
        <taxon>Bacteria</taxon>
        <taxon>Bacillati</taxon>
        <taxon>Cyanobacteriota</taxon>
        <taxon>Cyanophyceae</taxon>
        <taxon>Leptolyngbyales</taxon>
        <taxon>Leptolyngbyaceae</taxon>
        <taxon>Romeriopsis</taxon>
        <taxon>Romeriopsis navalis</taxon>
    </lineage>
</organism>
<protein>
    <submittedName>
        <fullName evidence="5">Type 1 glutamine amidotransferase domain-containing protein</fullName>
    </submittedName>
</protein>
<evidence type="ECO:0000256" key="3">
    <source>
        <dbReference type="ARBA" id="ARBA00038493"/>
    </source>
</evidence>
<evidence type="ECO:0000256" key="2">
    <source>
        <dbReference type="ARBA" id="ARBA00023239"/>
    </source>
</evidence>
<accession>A0A928VU80</accession>
<dbReference type="CDD" id="cd03141">
    <property type="entry name" value="GATase1_Hsp31_like"/>
    <property type="match status" value="1"/>
</dbReference>
<evidence type="ECO:0000313" key="6">
    <source>
        <dbReference type="Proteomes" id="UP000625316"/>
    </source>
</evidence>
<evidence type="ECO:0000259" key="4">
    <source>
        <dbReference type="Pfam" id="PF01965"/>
    </source>
</evidence>
<feature type="domain" description="DJ-1/PfpI" evidence="4">
    <location>
        <begin position="28"/>
        <end position="224"/>
    </location>
</feature>
<sequence>MATPRILMVLTSHDRLGKTGQPTGFWLEEFTSPYYAFMDAGAIVTLASIQGGQPPIDPKSDQADAQTETTQRFLSNAVAQQALAQTTPVSEVNAADYDAIFLPGGHGTMWDFPSSATLTNLLEAFNQSEKVIAAVCHAPAALVTMKNAAGEPFVKGRRITAFTDSEERGVGLETVVPFLLESRLRELGAQFEAGQDWGPLVQQDGNLITGQNPASSEPVAQSVLAALS</sequence>
<keyword evidence="6" id="KW-1185">Reference proteome</keyword>
<gene>
    <name evidence="5" type="ORF">IQ266_25820</name>
</gene>
<dbReference type="Proteomes" id="UP000625316">
    <property type="component" value="Unassembled WGS sequence"/>
</dbReference>
<name>A0A928VU80_9CYAN</name>
<dbReference type="InterPro" id="IPR029062">
    <property type="entry name" value="Class_I_gatase-like"/>
</dbReference>
<dbReference type="InterPro" id="IPR002818">
    <property type="entry name" value="DJ-1/PfpI"/>
</dbReference>
<dbReference type="Gene3D" id="3.40.50.880">
    <property type="match status" value="1"/>
</dbReference>
<dbReference type="SUPFAM" id="SSF52317">
    <property type="entry name" value="Class I glutamine amidotransferase-like"/>
    <property type="match status" value="1"/>
</dbReference>
<evidence type="ECO:0000313" key="5">
    <source>
        <dbReference type="EMBL" id="MBE9033161.1"/>
    </source>
</evidence>
<dbReference type="PANTHER" id="PTHR48094">
    <property type="entry name" value="PROTEIN/NUCLEIC ACID DEGLYCASE DJ-1-RELATED"/>
    <property type="match status" value="1"/>
</dbReference>
<dbReference type="AlphaFoldDB" id="A0A928VU80"/>
<comment type="similarity">
    <text evidence="3">Belongs to the peptidase C56 family. HSP31-like subfamily.</text>
</comment>
<evidence type="ECO:0000256" key="1">
    <source>
        <dbReference type="ARBA" id="ARBA00023016"/>
    </source>
</evidence>
<dbReference type="GO" id="GO:0019172">
    <property type="term" value="F:glyoxalase III activity"/>
    <property type="evidence" value="ECO:0007669"/>
    <property type="project" value="TreeGrafter"/>
</dbReference>
<keyword evidence="1" id="KW-0346">Stress response</keyword>
<keyword evidence="5" id="KW-0315">Glutamine amidotransferase</keyword>
<dbReference type="GO" id="GO:0005737">
    <property type="term" value="C:cytoplasm"/>
    <property type="evidence" value="ECO:0007669"/>
    <property type="project" value="TreeGrafter"/>
</dbReference>
<reference evidence="5" key="1">
    <citation type="submission" date="2020-10" db="EMBL/GenBank/DDBJ databases">
        <authorList>
            <person name="Castelo-Branco R."/>
            <person name="Eusebio N."/>
            <person name="Adriana R."/>
            <person name="Vieira A."/>
            <person name="Brugerolle De Fraissinette N."/>
            <person name="Rezende De Castro R."/>
            <person name="Schneider M.P."/>
            <person name="Vasconcelos V."/>
            <person name="Leao P.N."/>
        </authorList>
    </citation>
    <scope>NUCLEOTIDE SEQUENCE</scope>
    <source>
        <strain evidence="5">LEGE 11480</strain>
    </source>
</reference>